<evidence type="ECO:0008006" key="4">
    <source>
        <dbReference type="Google" id="ProtNLM"/>
    </source>
</evidence>
<feature type="signal peptide" evidence="1">
    <location>
        <begin position="1"/>
        <end position="24"/>
    </location>
</feature>
<protein>
    <recommendedName>
        <fullName evidence="4">Viral A-type inclusion protein</fullName>
    </recommendedName>
</protein>
<reference evidence="2 3" key="1">
    <citation type="submission" date="2021-03" db="EMBL/GenBank/DDBJ databases">
        <title>novel species isolated from a fishpond in China.</title>
        <authorList>
            <person name="Lu H."/>
            <person name="Cai Z."/>
        </authorList>
    </citation>
    <scope>NUCLEOTIDE SEQUENCE [LARGE SCALE GENOMIC DNA]</scope>
    <source>
        <strain evidence="2 3">JCM 31546</strain>
    </source>
</reference>
<organism evidence="2 3">
    <name type="scientific">Algoriphagus aestuariicola</name>
    <dbReference type="NCBI Taxonomy" id="1852016"/>
    <lineage>
        <taxon>Bacteria</taxon>
        <taxon>Pseudomonadati</taxon>
        <taxon>Bacteroidota</taxon>
        <taxon>Cytophagia</taxon>
        <taxon>Cytophagales</taxon>
        <taxon>Cyclobacteriaceae</taxon>
        <taxon>Algoriphagus</taxon>
    </lineage>
</organism>
<proteinExistence type="predicted"/>
<dbReference type="RefSeq" id="WP_206571137.1">
    <property type="nucleotide sequence ID" value="NZ_JAFKCW010000005.1"/>
</dbReference>
<evidence type="ECO:0000313" key="3">
    <source>
        <dbReference type="Proteomes" id="UP000664698"/>
    </source>
</evidence>
<gene>
    <name evidence="2" type="ORF">J0A67_19865</name>
</gene>
<dbReference type="EMBL" id="JAFKCW010000005">
    <property type="protein sequence ID" value="MBN7803141.1"/>
    <property type="molecule type" value="Genomic_DNA"/>
</dbReference>
<name>A0ABS3BV75_9BACT</name>
<comment type="caution">
    <text evidence="2">The sequence shown here is derived from an EMBL/GenBank/DDBJ whole genome shotgun (WGS) entry which is preliminary data.</text>
</comment>
<feature type="chain" id="PRO_5046505349" description="Viral A-type inclusion protein" evidence="1">
    <location>
        <begin position="25"/>
        <end position="140"/>
    </location>
</feature>
<accession>A0ABS3BV75</accession>
<dbReference type="PROSITE" id="PS51257">
    <property type="entry name" value="PROKAR_LIPOPROTEIN"/>
    <property type="match status" value="1"/>
</dbReference>
<keyword evidence="1" id="KW-0732">Signal</keyword>
<dbReference type="Proteomes" id="UP000664698">
    <property type="component" value="Unassembled WGS sequence"/>
</dbReference>
<evidence type="ECO:0000313" key="2">
    <source>
        <dbReference type="EMBL" id="MBN7803141.1"/>
    </source>
</evidence>
<keyword evidence="3" id="KW-1185">Reference proteome</keyword>
<sequence>MKILRISLIFNLLIFIQACGPSQADLNQEKRAEVMALHDEVMPKLGQIKSFEKKAIQKAAELAAEDSTNTDQIRQYELLATELDQAYEGMFVWMRQYEIEEEGKSPEEIKLYLDQQMILVGEVNKNIKDVLAKADSLLGD</sequence>
<evidence type="ECO:0000256" key="1">
    <source>
        <dbReference type="SAM" id="SignalP"/>
    </source>
</evidence>